<accession>A0A2V1IKX9</accession>
<reference evidence="6" key="1">
    <citation type="submission" date="2018-02" db="EMBL/GenBank/DDBJ databases">
        <authorList>
            <person name="Clavel T."/>
            <person name="Strowig T."/>
        </authorList>
    </citation>
    <scope>NUCLEOTIDE SEQUENCE [LARGE SCALE GENOMIC DNA]</scope>
    <source>
        <strain evidence="6">DSM 103720</strain>
    </source>
</reference>
<dbReference type="PANTHER" id="PTHR31302:SF31">
    <property type="entry name" value="PHOSPHODIESTERASE YAEI"/>
    <property type="match status" value="1"/>
</dbReference>
<evidence type="ECO:0000313" key="5">
    <source>
        <dbReference type="EMBL" id="PWB00852.1"/>
    </source>
</evidence>
<keyword evidence="2" id="KW-0378">Hydrolase</keyword>
<dbReference type="InterPro" id="IPR004843">
    <property type="entry name" value="Calcineurin-like_PHP"/>
</dbReference>
<feature type="transmembrane region" description="Helical" evidence="3">
    <location>
        <begin position="6"/>
        <end position="26"/>
    </location>
</feature>
<proteinExistence type="predicted"/>
<evidence type="ECO:0000313" key="6">
    <source>
        <dbReference type="Proteomes" id="UP000244905"/>
    </source>
</evidence>
<evidence type="ECO:0000256" key="2">
    <source>
        <dbReference type="ARBA" id="ARBA00022801"/>
    </source>
</evidence>
<evidence type="ECO:0000259" key="4">
    <source>
        <dbReference type="Pfam" id="PF00149"/>
    </source>
</evidence>
<keyword evidence="3" id="KW-1133">Transmembrane helix</keyword>
<name>A0A2V1IKX9_9BACT</name>
<dbReference type="GO" id="GO:0016020">
    <property type="term" value="C:membrane"/>
    <property type="evidence" value="ECO:0007669"/>
    <property type="project" value="GOC"/>
</dbReference>
<dbReference type="Proteomes" id="UP000244905">
    <property type="component" value="Unassembled WGS sequence"/>
</dbReference>
<dbReference type="EMBL" id="PUEC01000030">
    <property type="protein sequence ID" value="PWB00852.1"/>
    <property type="molecule type" value="Genomic_DNA"/>
</dbReference>
<dbReference type="Gene3D" id="3.60.21.10">
    <property type="match status" value="1"/>
</dbReference>
<dbReference type="Pfam" id="PF00149">
    <property type="entry name" value="Metallophos"/>
    <property type="match status" value="1"/>
</dbReference>
<feature type="transmembrane region" description="Helical" evidence="3">
    <location>
        <begin position="103"/>
        <end position="124"/>
    </location>
</feature>
<dbReference type="AlphaFoldDB" id="A0A2V1IKX9"/>
<dbReference type="GeneID" id="82526962"/>
<dbReference type="GO" id="GO:0008758">
    <property type="term" value="F:UDP-2,3-diacylglucosamine hydrolase activity"/>
    <property type="evidence" value="ECO:0007669"/>
    <property type="project" value="TreeGrafter"/>
</dbReference>
<protein>
    <submittedName>
        <fullName evidence="5">Metallophosphoesterase</fullName>
    </submittedName>
</protein>
<feature type="transmembrane region" description="Helical" evidence="3">
    <location>
        <begin position="38"/>
        <end position="56"/>
    </location>
</feature>
<dbReference type="InterPro" id="IPR051158">
    <property type="entry name" value="Metallophosphoesterase_sf"/>
</dbReference>
<keyword evidence="3" id="KW-0812">Transmembrane</keyword>
<dbReference type="InterPro" id="IPR029052">
    <property type="entry name" value="Metallo-depent_PP-like"/>
</dbReference>
<organism evidence="5 6">
    <name type="scientific">Duncaniella muris</name>
    <dbReference type="NCBI Taxonomy" id="2094150"/>
    <lineage>
        <taxon>Bacteria</taxon>
        <taxon>Pseudomonadati</taxon>
        <taxon>Bacteroidota</taxon>
        <taxon>Bacteroidia</taxon>
        <taxon>Bacteroidales</taxon>
        <taxon>Muribaculaceae</taxon>
        <taxon>Duncaniella</taxon>
    </lineage>
</organism>
<gene>
    <name evidence="5" type="ORF">C5O23_11535</name>
</gene>
<dbReference type="PANTHER" id="PTHR31302">
    <property type="entry name" value="TRANSMEMBRANE PROTEIN WITH METALLOPHOSPHOESTERASE DOMAIN-RELATED"/>
    <property type="match status" value="1"/>
</dbReference>
<dbReference type="GO" id="GO:0009245">
    <property type="term" value="P:lipid A biosynthetic process"/>
    <property type="evidence" value="ECO:0007669"/>
    <property type="project" value="TreeGrafter"/>
</dbReference>
<dbReference type="SUPFAM" id="SSF56300">
    <property type="entry name" value="Metallo-dependent phosphatases"/>
    <property type="match status" value="1"/>
</dbReference>
<feature type="transmembrane region" description="Helical" evidence="3">
    <location>
        <begin position="68"/>
        <end position="91"/>
    </location>
</feature>
<keyword evidence="1" id="KW-0479">Metal-binding</keyword>
<dbReference type="GO" id="GO:0046872">
    <property type="term" value="F:metal ion binding"/>
    <property type="evidence" value="ECO:0007669"/>
    <property type="project" value="UniProtKB-KW"/>
</dbReference>
<sequence length="398" mass="43974">MRLPLFPLLIAIIVNLLVDTYIYKALTHRFRSRIPAQVHLWSAVALFILIVVALLMPRTSSESALLAVMWMIYIYISVYFAKYAFVIIDLAARIPQLLRRKRLRWLSAIASVTGVGVLGVMLWASMINRFHIDVNEVEIGIDGLPDGFDGYRIAQISDLHVGTFGSDTSFVSTLADRVNALDADMIVFTGDIVNSRSTELIPHAAPLSRLSAPDGVLSILGNHDYGDYASWPDKAAKQGNMDLMKSLQKDMGWRLLLNECVMLHRGGDSIAVIGVENIGDPPFPVYGSLSDAYPQYSDSVVKILLTHNPAHWVDSIASRPDINIPLSLSGHTHAMQIEIFGWSPAKYRYPTWGGLYADDNGSHQLYVNIGTGTVGFPARVGATPEITLFTLKKAKNLH</sequence>
<evidence type="ECO:0000256" key="3">
    <source>
        <dbReference type="SAM" id="Phobius"/>
    </source>
</evidence>
<comment type="caution">
    <text evidence="5">The sequence shown here is derived from an EMBL/GenBank/DDBJ whole genome shotgun (WGS) entry which is preliminary data.</text>
</comment>
<dbReference type="RefSeq" id="WP_107033093.1">
    <property type="nucleotide sequence ID" value="NZ_CAPDHO010000002.1"/>
</dbReference>
<keyword evidence="6" id="KW-1185">Reference proteome</keyword>
<keyword evidence="3" id="KW-0472">Membrane</keyword>
<evidence type="ECO:0000256" key="1">
    <source>
        <dbReference type="ARBA" id="ARBA00022723"/>
    </source>
</evidence>
<feature type="domain" description="Calcineurin-like phosphoesterase" evidence="4">
    <location>
        <begin position="152"/>
        <end position="334"/>
    </location>
</feature>
<dbReference type="CDD" id="cd07385">
    <property type="entry name" value="MPP_YkuE_C"/>
    <property type="match status" value="1"/>
</dbReference>